<dbReference type="PANTHER" id="PTHR47894:SF4">
    <property type="entry name" value="HTH-TYPE TRANSCRIPTIONAL REGULATOR GADX"/>
    <property type="match status" value="1"/>
</dbReference>
<dbReference type="GO" id="GO:0000976">
    <property type="term" value="F:transcription cis-regulatory region binding"/>
    <property type="evidence" value="ECO:0007669"/>
    <property type="project" value="TreeGrafter"/>
</dbReference>
<dbReference type="AlphaFoldDB" id="A0A2S6ACX6"/>
<dbReference type="GO" id="GO:0005829">
    <property type="term" value="C:cytosol"/>
    <property type="evidence" value="ECO:0007669"/>
    <property type="project" value="TreeGrafter"/>
</dbReference>
<feature type="domain" description="HTH araC/xylS-type" evidence="4">
    <location>
        <begin position="257"/>
        <end position="355"/>
    </location>
</feature>
<evidence type="ECO:0000256" key="1">
    <source>
        <dbReference type="ARBA" id="ARBA00023015"/>
    </source>
</evidence>
<protein>
    <submittedName>
        <fullName evidence="5">AraC family transcriptional regulator</fullName>
    </submittedName>
</protein>
<evidence type="ECO:0000313" key="5">
    <source>
        <dbReference type="EMBL" id="PPJ31936.1"/>
    </source>
</evidence>
<dbReference type="PROSITE" id="PS01124">
    <property type="entry name" value="HTH_ARAC_FAMILY_2"/>
    <property type="match status" value="1"/>
</dbReference>
<gene>
    <name evidence="5" type="ORF">C5F51_03430</name>
</gene>
<evidence type="ECO:0000256" key="3">
    <source>
        <dbReference type="ARBA" id="ARBA00023163"/>
    </source>
</evidence>
<name>A0A2S6ACX6_9NOCA</name>
<keyword evidence="3" id="KW-0804">Transcription</keyword>
<dbReference type="SMART" id="SM00342">
    <property type="entry name" value="HTH_ARAC"/>
    <property type="match status" value="1"/>
</dbReference>
<dbReference type="InterPro" id="IPR018060">
    <property type="entry name" value="HTH_AraC"/>
</dbReference>
<organism evidence="5 6">
    <name type="scientific">Nocardia nova</name>
    <dbReference type="NCBI Taxonomy" id="37330"/>
    <lineage>
        <taxon>Bacteria</taxon>
        <taxon>Bacillati</taxon>
        <taxon>Actinomycetota</taxon>
        <taxon>Actinomycetes</taxon>
        <taxon>Mycobacteriales</taxon>
        <taxon>Nocardiaceae</taxon>
        <taxon>Nocardia</taxon>
    </lineage>
</organism>
<keyword evidence="1" id="KW-0805">Transcription regulation</keyword>
<keyword evidence="6" id="KW-1185">Reference proteome</keyword>
<dbReference type="EMBL" id="PSZD01000002">
    <property type="protein sequence ID" value="PPJ31936.1"/>
    <property type="molecule type" value="Genomic_DNA"/>
</dbReference>
<proteinExistence type="predicted"/>
<dbReference type="InterPro" id="IPR009057">
    <property type="entry name" value="Homeodomain-like_sf"/>
</dbReference>
<dbReference type="Pfam" id="PF12625">
    <property type="entry name" value="Arabinose_bd"/>
    <property type="match status" value="1"/>
</dbReference>
<dbReference type="InterPro" id="IPR032687">
    <property type="entry name" value="AraC-type_N"/>
</dbReference>
<keyword evidence="2" id="KW-0238">DNA-binding</keyword>
<comment type="caution">
    <text evidence="5">The sequence shown here is derived from an EMBL/GenBank/DDBJ whole genome shotgun (WGS) entry which is preliminary data.</text>
</comment>
<dbReference type="Proteomes" id="UP000238356">
    <property type="component" value="Unassembled WGS sequence"/>
</dbReference>
<evidence type="ECO:0000259" key="4">
    <source>
        <dbReference type="PROSITE" id="PS01124"/>
    </source>
</evidence>
<reference evidence="5 6" key="1">
    <citation type="submission" date="2018-02" db="EMBL/GenBank/DDBJ databases">
        <title>8 Nocardia nova and 1 Nocardia cyriacigeorgica strain used for evolution to TMP-SMX.</title>
        <authorList>
            <person name="Mehta H."/>
            <person name="Weng J."/>
            <person name="Shamoo Y."/>
        </authorList>
    </citation>
    <scope>NUCLEOTIDE SEQUENCE [LARGE SCALE GENOMIC DNA]</scope>
    <source>
        <strain evidence="5 6">BAA2227</strain>
    </source>
</reference>
<evidence type="ECO:0000256" key="2">
    <source>
        <dbReference type="ARBA" id="ARBA00023125"/>
    </source>
</evidence>
<dbReference type="Pfam" id="PF12833">
    <property type="entry name" value="HTH_18"/>
    <property type="match status" value="1"/>
</dbReference>
<dbReference type="GO" id="GO:0003700">
    <property type="term" value="F:DNA-binding transcription factor activity"/>
    <property type="evidence" value="ECO:0007669"/>
    <property type="project" value="InterPro"/>
</dbReference>
<accession>A0A2S6ACX6</accession>
<dbReference type="PANTHER" id="PTHR47894">
    <property type="entry name" value="HTH-TYPE TRANSCRIPTIONAL REGULATOR GADX"/>
    <property type="match status" value="1"/>
</dbReference>
<sequence>MRPALLVTRAVGHHSDRDLSWRDMSDVIRAAALRGFGSVIEECGGDPAALLAHVGIEPALLDSEDALISHRSLARLLEHASAELDVPDLGLRVAERQDISILGPLAVVMLHSATLREAVESASRFMFVHSPAVSFTLTDDPDGNADVAGVRYSLSAPPPTRQVVEMALLVAYRVGRLELGAATPPIGVDFPHSRIAPPERYVECFGAPARFGRRTATLRLPAEGLDSSLAAANPLLRKLALDYLTSRYPDPQQVYVPRVRGYLDQALGSGAIELSAVAATFGIHARTLQRRLVTEGTSYAEILDAVRRDAALHHLIESDLALSRVTAAVGLAEQSALTRCCLRWFGATPSAVRRAGGVAEPVVQR</sequence>
<evidence type="ECO:0000313" key="6">
    <source>
        <dbReference type="Proteomes" id="UP000238356"/>
    </source>
</evidence>
<dbReference type="SUPFAM" id="SSF46689">
    <property type="entry name" value="Homeodomain-like"/>
    <property type="match status" value="1"/>
</dbReference>
<dbReference type="Gene3D" id="1.10.10.60">
    <property type="entry name" value="Homeodomain-like"/>
    <property type="match status" value="1"/>
</dbReference>